<dbReference type="GO" id="GO:0007165">
    <property type="term" value="P:signal transduction"/>
    <property type="evidence" value="ECO:0007669"/>
    <property type="project" value="InterPro"/>
</dbReference>
<dbReference type="Proteomes" id="UP000256405">
    <property type="component" value="Unassembled WGS sequence"/>
</dbReference>
<evidence type="ECO:0000313" key="2">
    <source>
        <dbReference type="EMBL" id="REG82289.1"/>
    </source>
</evidence>
<gene>
    <name evidence="2" type="ORF">C8N25_12235</name>
</gene>
<dbReference type="InterPro" id="IPR000157">
    <property type="entry name" value="TIR_dom"/>
</dbReference>
<dbReference type="SUPFAM" id="SSF52200">
    <property type="entry name" value="Toll/Interleukin receptor TIR domain"/>
    <property type="match status" value="1"/>
</dbReference>
<name>A0A3E0DI31_9BACT</name>
<evidence type="ECO:0000313" key="3">
    <source>
        <dbReference type="Proteomes" id="UP000256405"/>
    </source>
</evidence>
<accession>A0A3E0DI31</accession>
<keyword evidence="3" id="KW-1185">Reference proteome</keyword>
<organism evidence="2 3">
    <name type="scientific">Algoriphagus antarcticus</name>
    <dbReference type="NCBI Taxonomy" id="238540"/>
    <lineage>
        <taxon>Bacteria</taxon>
        <taxon>Pseudomonadati</taxon>
        <taxon>Bacteroidota</taxon>
        <taxon>Cytophagia</taxon>
        <taxon>Cytophagales</taxon>
        <taxon>Cyclobacteriaceae</taxon>
        <taxon>Algoriphagus</taxon>
    </lineage>
</organism>
<dbReference type="OrthoDB" id="883741at2"/>
<protein>
    <submittedName>
        <fullName evidence="2">TIR domain-containing protein</fullName>
    </submittedName>
</protein>
<dbReference type="RefSeq" id="WP_086543251.1">
    <property type="nucleotide sequence ID" value="NZ_QUNF01000022.1"/>
</dbReference>
<reference evidence="2 3" key="1">
    <citation type="submission" date="2018-08" db="EMBL/GenBank/DDBJ databases">
        <title>Genomic Encyclopedia of Archaeal and Bacterial Type Strains, Phase II (KMG-II): from individual species to whole genera.</title>
        <authorList>
            <person name="Goeker M."/>
        </authorList>
    </citation>
    <scope>NUCLEOTIDE SEQUENCE [LARGE SCALE GENOMIC DNA]</scope>
    <source>
        <strain evidence="2 3">DSM 15986</strain>
    </source>
</reference>
<evidence type="ECO:0000259" key="1">
    <source>
        <dbReference type="PROSITE" id="PS50104"/>
    </source>
</evidence>
<dbReference type="Pfam" id="PF13676">
    <property type="entry name" value="TIR_2"/>
    <property type="match status" value="1"/>
</dbReference>
<dbReference type="EMBL" id="QUNF01000022">
    <property type="protein sequence ID" value="REG82289.1"/>
    <property type="molecule type" value="Genomic_DNA"/>
</dbReference>
<proteinExistence type="predicted"/>
<dbReference type="AlphaFoldDB" id="A0A3E0DI31"/>
<feature type="domain" description="TIR" evidence="1">
    <location>
        <begin position="26"/>
        <end position="168"/>
    </location>
</feature>
<sequence>MELIPILEHAILTRIKLKYMTVVKTFKPRIFLSYAHADEDLKKELDKHLMPLKRSGKIETWDDRELIAGQEWNEEILAELNRAEIILLLVSKDFIASQYIWEKELETAMKRHENGTAKVVPVIIKNCLWQDMPFAKLQALPRNAKPVTNYENPDDAFTEIAVSVKKLVEYMLSKLQNSD</sequence>
<dbReference type="InterPro" id="IPR035897">
    <property type="entry name" value="Toll_tir_struct_dom_sf"/>
</dbReference>
<comment type="caution">
    <text evidence="2">The sequence shown here is derived from an EMBL/GenBank/DDBJ whole genome shotgun (WGS) entry which is preliminary data.</text>
</comment>
<dbReference type="SMART" id="SM00255">
    <property type="entry name" value="TIR"/>
    <property type="match status" value="1"/>
</dbReference>
<dbReference type="PROSITE" id="PS50104">
    <property type="entry name" value="TIR"/>
    <property type="match status" value="1"/>
</dbReference>
<dbReference type="Gene3D" id="3.40.50.10140">
    <property type="entry name" value="Toll/interleukin-1 receptor homology (TIR) domain"/>
    <property type="match status" value="1"/>
</dbReference>